<dbReference type="Proteomes" id="UP000325313">
    <property type="component" value="Unassembled WGS sequence"/>
</dbReference>
<keyword evidence="3" id="KW-1185">Reference proteome</keyword>
<protein>
    <submittedName>
        <fullName evidence="2">Uncharacterized protein</fullName>
    </submittedName>
</protein>
<comment type="caution">
    <text evidence="2">The sequence shown here is derived from an EMBL/GenBank/DDBJ whole genome shotgun (WGS) entry which is preliminary data.</text>
</comment>
<organism evidence="2 3">
    <name type="scientific">Puccinia graminis f. sp. tritici</name>
    <dbReference type="NCBI Taxonomy" id="56615"/>
    <lineage>
        <taxon>Eukaryota</taxon>
        <taxon>Fungi</taxon>
        <taxon>Dikarya</taxon>
        <taxon>Basidiomycota</taxon>
        <taxon>Pucciniomycotina</taxon>
        <taxon>Pucciniomycetes</taxon>
        <taxon>Pucciniales</taxon>
        <taxon>Pucciniaceae</taxon>
        <taxon>Puccinia</taxon>
    </lineage>
</organism>
<dbReference type="EMBL" id="VSWC01000041">
    <property type="protein sequence ID" value="KAA1104380.1"/>
    <property type="molecule type" value="Genomic_DNA"/>
</dbReference>
<reference evidence="3 4" key="1">
    <citation type="submission" date="2019-05" db="EMBL/GenBank/DDBJ databases">
        <title>Emergence of the Ug99 lineage of the wheat stem rust pathogen through somatic hybridization.</title>
        <authorList>
            <person name="Li F."/>
            <person name="Upadhyaya N.M."/>
            <person name="Sperschneider J."/>
            <person name="Matny O."/>
            <person name="Nguyen-Phuc H."/>
            <person name="Mago R."/>
            <person name="Raley C."/>
            <person name="Miller M.E."/>
            <person name="Silverstein K.A.T."/>
            <person name="Henningsen E."/>
            <person name="Hirsch C.D."/>
            <person name="Visser B."/>
            <person name="Pretorius Z.A."/>
            <person name="Steffenson B.J."/>
            <person name="Schwessinger B."/>
            <person name="Dodds P.N."/>
            <person name="Figueroa M."/>
        </authorList>
    </citation>
    <scope>NUCLEOTIDE SEQUENCE [LARGE SCALE GENOMIC DNA]</scope>
    <source>
        <strain evidence="2">21-0</strain>
        <strain evidence="1 4">Ug99</strain>
    </source>
</reference>
<evidence type="ECO:0000313" key="2">
    <source>
        <dbReference type="EMBL" id="KAA1104380.1"/>
    </source>
</evidence>
<sequence>MTMVSIRRALLIELCVRGAITNLVFSKILKHLSQLSVFSCVTLPKLGRELASSTTDRRLSTRSRHNPYTYSLGLTNTVVSNMLIRNTTLLYLSLIASMGMANTGKEVVDDLGGERAVTDTELSQMKADAYRTACNARKSTDRHGFYTESAATKAHHDMAIKYQQIYEEALEKQKAQKK</sequence>
<dbReference type="AlphaFoldDB" id="A0A5B0PUP9"/>
<name>A0A5B0PUP9_PUCGR</name>
<evidence type="ECO:0000313" key="1">
    <source>
        <dbReference type="EMBL" id="KAA1068550.1"/>
    </source>
</evidence>
<evidence type="ECO:0000313" key="4">
    <source>
        <dbReference type="Proteomes" id="UP000325313"/>
    </source>
</evidence>
<dbReference type="EMBL" id="VDEP01000505">
    <property type="protein sequence ID" value="KAA1068550.1"/>
    <property type="molecule type" value="Genomic_DNA"/>
</dbReference>
<accession>A0A5B0PUP9</accession>
<gene>
    <name evidence="2" type="ORF">PGT21_021148</name>
    <name evidence="1" type="ORF">PGTUg99_031307</name>
</gene>
<proteinExistence type="predicted"/>
<evidence type="ECO:0000313" key="3">
    <source>
        <dbReference type="Proteomes" id="UP000324748"/>
    </source>
</evidence>
<dbReference type="Proteomes" id="UP000324748">
    <property type="component" value="Unassembled WGS sequence"/>
</dbReference>